<reference evidence="2 3" key="1">
    <citation type="submission" date="2014-11" db="EMBL/GenBank/DDBJ databases">
        <authorList>
            <person name="Zhu J."/>
            <person name="Qi W."/>
            <person name="Song R."/>
        </authorList>
    </citation>
    <scope>NUCLEOTIDE SEQUENCE [LARGE SCALE GENOMIC DNA]</scope>
</reference>
<sequence length="217" mass="23836">MSSLSPADALAALDLRLPTTPAHVRARFLQRAQECHPDKEGGSLAAFHKLKEAYEVARAHVEWRNSLPVWKLVSFKIKLPKPHELAMQYVMSEKAKEKKAAEDAASKKAKEEAAAAAQSDAKTAAEGKTKMAATKLVTGDASKEEEKKEEDNTHTKDEVEDAKPTPTTSSPTKPAASVPRVATCLSARHQQQRAEALAKREKLAKQKEKAAKHRFRP</sequence>
<dbReference type="AlphaFoldDB" id="A0A0G4FV96"/>
<evidence type="ECO:0000256" key="1">
    <source>
        <dbReference type="SAM" id="MobiDB-lite"/>
    </source>
</evidence>
<accession>A0A0G4FV96</accession>
<proteinExistence type="predicted"/>
<gene>
    <name evidence="2" type="ORF">Vbra_16282</name>
</gene>
<evidence type="ECO:0000313" key="2">
    <source>
        <dbReference type="EMBL" id="CEM18848.1"/>
    </source>
</evidence>
<feature type="compositionally biased region" description="Basic and acidic residues" evidence="1">
    <location>
        <begin position="141"/>
        <end position="163"/>
    </location>
</feature>
<feature type="compositionally biased region" description="Basic and acidic residues" evidence="1">
    <location>
        <begin position="196"/>
        <end position="209"/>
    </location>
</feature>
<dbReference type="InterPro" id="IPR036869">
    <property type="entry name" value="J_dom_sf"/>
</dbReference>
<name>A0A0G4FV96_VITBC</name>
<dbReference type="VEuPathDB" id="CryptoDB:Vbra_16282"/>
<evidence type="ECO:0008006" key="4">
    <source>
        <dbReference type="Google" id="ProtNLM"/>
    </source>
</evidence>
<dbReference type="InParanoid" id="A0A0G4FV96"/>
<protein>
    <recommendedName>
        <fullName evidence="4">J domain-containing protein</fullName>
    </recommendedName>
</protein>
<feature type="region of interest" description="Disordered" evidence="1">
    <location>
        <begin position="119"/>
        <end position="217"/>
    </location>
</feature>
<dbReference type="Gene3D" id="1.10.287.110">
    <property type="entry name" value="DnaJ domain"/>
    <property type="match status" value="1"/>
</dbReference>
<organism evidence="2 3">
    <name type="scientific">Vitrella brassicaformis (strain CCMP3155)</name>
    <dbReference type="NCBI Taxonomy" id="1169540"/>
    <lineage>
        <taxon>Eukaryota</taxon>
        <taxon>Sar</taxon>
        <taxon>Alveolata</taxon>
        <taxon>Colpodellida</taxon>
        <taxon>Vitrellaceae</taxon>
        <taxon>Vitrella</taxon>
    </lineage>
</organism>
<evidence type="ECO:0000313" key="3">
    <source>
        <dbReference type="Proteomes" id="UP000041254"/>
    </source>
</evidence>
<dbReference type="Proteomes" id="UP000041254">
    <property type="component" value="Unassembled WGS sequence"/>
</dbReference>
<dbReference type="OrthoDB" id="436181at2759"/>
<feature type="compositionally biased region" description="Low complexity" evidence="1">
    <location>
        <begin position="164"/>
        <end position="177"/>
    </location>
</feature>
<keyword evidence="3" id="KW-1185">Reference proteome</keyword>
<dbReference type="SUPFAM" id="SSF46565">
    <property type="entry name" value="Chaperone J-domain"/>
    <property type="match status" value="1"/>
</dbReference>
<dbReference type="EMBL" id="CDMY01000510">
    <property type="protein sequence ID" value="CEM18848.1"/>
    <property type="molecule type" value="Genomic_DNA"/>
</dbReference>